<evidence type="ECO:0000256" key="5">
    <source>
        <dbReference type="ARBA" id="ARBA00022692"/>
    </source>
</evidence>
<evidence type="ECO:0000313" key="9">
    <source>
        <dbReference type="EMBL" id="WXA02101.1"/>
    </source>
</evidence>
<evidence type="ECO:0000256" key="4">
    <source>
        <dbReference type="ARBA" id="ARBA00022452"/>
    </source>
</evidence>
<evidence type="ECO:0000256" key="1">
    <source>
        <dbReference type="ARBA" id="ARBA00004442"/>
    </source>
</evidence>
<accession>A0AAU6NWY4</accession>
<dbReference type="InterPro" id="IPR051906">
    <property type="entry name" value="TolC-like"/>
</dbReference>
<dbReference type="PANTHER" id="PTHR30026:SF20">
    <property type="entry name" value="OUTER MEMBRANE PROTEIN TOLC"/>
    <property type="match status" value="1"/>
</dbReference>
<keyword evidence="8" id="KW-0175">Coiled coil</keyword>
<protein>
    <submittedName>
        <fullName evidence="9">TolC family protein</fullName>
    </submittedName>
</protein>
<proteinExistence type="inferred from homology"/>
<evidence type="ECO:0000256" key="7">
    <source>
        <dbReference type="ARBA" id="ARBA00023237"/>
    </source>
</evidence>
<evidence type="ECO:0000256" key="2">
    <source>
        <dbReference type="ARBA" id="ARBA00007613"/>
    </source>
</evidence>
<dbReference type="AlphaFoldDB" id="A0AAU6NWY4"/>
<dbReference type="GO" id="GO:1990281">
    <property type="term" value="C:efflux pump complex"/>
    <property type="evidence" value="ECO:0007669"/>
    <property type="project" value="TreeGrafter"/>
</dbReference>
<dbReference type="PANTHER" id="PTHR30026">
    <property type="entry name" value="OUTER MEMBRANE PROTEIN TOLC"/>
    <property type="match status" value="1"/>
</dbReference>
<dbReference type="Proteomes" id="UP001368318">
    <property type="component" value="Chromosome"/>
</dbReference>
<name>A0AAU6NWY4_9FLAO</name>
<feature type="coiled-coil region" evidence="8">
    <location>
        <begin position="370"/>
        <end position="400"/>
    </location>
</feature>
<dbReference type="GO" id="GO:0009279">
    <property type="term" value="C:cell outer membrane"/>
    <property type="evidence" value="ECO:0007669"/>
    <property type="project" value="UniProtKB-SubCell"/>
</dbReference>
<dbReference type="Pfam" id="PF02321">
    <property type="entry name" value="OEP"/>
    <property type="match status" value="2"/>
</dbReference>
<keyword evidence="4" id="KW-1134">Transmembrane beta strand</keyword>
<dbReference type="Gene3D" id="1.20.1600.10">
    <property type="entry name" value="Outer membrane efflux proteins (OEP)"/>
    <property type="match status" value="1"/>
</dbReference>
<dbReference type="EMBL" id="CP136924">
    <property type="protein sequence ID" value="WXA02101.1"/>
    <property type="molecule type" value="Genomic_DNA"/>
</dbReference>
<reference evidence="9 10" key="1">
    <citation type="submission" date="2023-10" db="EMBL/GenBank/DDBJ databases">
        <title>Culture-based analysis of two novel bacteria associated with mangrove crab gills.</title>
        <authorList>
            <person name="Yang X."/>
            <person name="Garuglieri E."/>
            <person name="Van Goethem M.W."/>
            <person name="Fusi M."/>
            <person name="Marasco R."/>
            <person name="Daffonchio D.G."/>
        </authorList>
    </citation>
    <scope>NUCLEOTIDE SEQUENCE [LARGE SCALE GENOMIC DNA]</scope>
    <source>
        <strain evidence="10">UG2_2</strain>
    </source>
</reference>
<keyword evidence="3" id="KW-0813">Transport</keyword>
<comment type="similarity">
    <text evidence="2">Belongs to the outer membrane factor (OMF) (TC 1.B.17) family.</text>
</comment>
<dbReference type="GO" id="GO:0015562">
    <property type="term" value="F:efflux transmembrane transporter activity"/>
    <property type="evidence" value="ECO:0007669"/>
    <property type="project" value="InterPro"/>
</dbReference>
<keyword evidence="6" id="KW-0472">Membrane</keyword>
<dbReference type="InterPro" id="IPR003423">
    <property type="entry name" value="OMP_efflux"/>
</dbReference>
<comment type="subcellular location">
    <subcellularLocation>
        <location evidence="1">Cell outer membrane</location>
    </subcellularLocation>
</comment>
<keyword evidence="10" id="KW-1185">Reference proteome</keyword>
<gene>
    <name evidence="9" type="ORF">R3L16_10100</name>
</gene>
<evidence type="ECO:0000313" key="10">
    <source>
        <dbReference type="Proteomes" id="UP001368318"/>
    </source>
</evidence>
<dbReference type="RefSeq" id="WP_338734186.1">
    <property type="nucleotide sequence ID" value="NZ_CP136924.1"/>
</dbReference>
<keyword evidence="7" id="KW-0998">Cell outer membrane</keyword>
<dbReference type="GO" id="GO:0015288">
    <property type="term" value="F:porin activity"/>
    <property type="evidence" value="ECO:0007669"/>
    <property type="project" value="TreeGrafter"/>
</dbReference>
<evidence type="ECO:0000256" key="8">
    <source>
        <dbReference type="SAM" id="Coils"/>
    </source>
</evidence>
<organism evidence="9 10">
    <name type="scientific">Mangrovimonas cancribranchiae</name>
    <dbReference type="NCBI Taxonomy" id="3080055"/>
    <lineage>
        <taxon>Bacteria</taxon>
        <taxon>Pseudomonadati</taxon>
        <taxon>Bacteroidota</taxon>
        <taxon>Flavobacteriia</taxon>
        <taxon>Flavobacteriales</taxon>
        <taxon>Flavobacteriaceae</taxon>
        <taxon>Mangrovimonas</taxon>
    </lineage>
</organism>
<dbReference type="SUPFAM" id="SSF56954">
    <property type="entry name" value="Outer membrane efflux proteins (OEP)"/>
    <property type="match status" value="1"/>
</dbReference>
<keyword evidence="5" id="KW-0812">Transmembrane</keyword>
<evidence type="ECO:0000256" key="6">
    <source>
        <dbReference type="ARBA" id="ARBA00023136"/>
    </source>
</evidence>
<evidence type="ECO:0000256" key="3">
    <source>
        <dbReference type="ARBA" id="ARBA00022448"/>
    </source>
</evidence>
<sequence>MIIMKMMKIDKIGFSIIAVLFLSISIQAQDKVWTLQECVNYALENNISVKQINNSLLSGEQDVKASKGSFLPTLNASASQSLGLGNQELFQGQFADRTTHSTNIGIRATQNVFNGFRTSYLYKQSLLNQEANQLQLQKLKDDISLNVANAYLNVLFNKENLETAKAQVDFSQAQLNQVQDLVEAGVQPQANVYDAEATLASDEQSLTIAENNYNIALLTLSQILQIPREGFQVEMIDVGSPTATLMYNNVEPILDYAFDNRSEIKLAEKNIEVAEMNTKISKSGFLPNVNLSYAFGSNAFYSNLIDTEDTFFNQLNDQKAHSFSLSIGIPIFSQFQNKTSVTKAKISVENSKLDLAQSKLDLENTIQTAFTDAKAALKSYEASKKALQSQELAFENAQERYNLGAMNAFDLEQSRIRYVNAQSNLINAKYDFIFKTKVLDFYIGKPIVINNN</sequence>